<keyword evidence="4" id="KW-0067">ATP-binding</keyword>
<keyword evidence="7" id="KW-0418">Kinase</keyword>
<dbReference type="Pfam" id="PF07679">
    <property type="entry name" value="I-set"/>
    <property type="match status" value="1"/>
</dbReference>
<proteinExistence type="inferred from homology"/>
<evidence type="ECO:0000256" key="4">
    <source>
        <dbReference type="ARBA" id="ARBA00022840"/>
    </source>
</evidence>
<dbReference type="SUPFAM" id="SSF48726">
    <property type="entry name" value="Immunoglobulin"/>
    <property type="match status" value="1"/>
</dbReference>
<keyword evidence="3" id="KW-0547">Nucleotide-binding</keyword>
<dbReference type="InterPro" id="IPR003599">
    <property type="entry name" value="Ig_sub"/>
</dbReference>
<gene>
    <name evidence="7" type="ORF">N310_01802</name>
</gene>
<feature type="non-terminal residue" evidence="7">
    <location>
        <position position="97"/>
    </location>
</feature>
<feature type="non-terminal residue" evidence="7">
    <location>
        <position position="1"/>
    </location>
</feature>
<evidence type="ECO:0000313" key="8">
    <source>
        <dbReference type="Proteomes" id="UP000053537"/>
    </source>
</evidence>
<dbReference type="Gene3D" id="2.60.40.10">
    <property type="entry name" value="Immunoglobulins"/>
    <property type="match status" value="1"/>
</dbReference>
<feature type="domain" description="Ig-like" evidence="6">
    <location>
        <begin position="4"/>
        <end position="93"/>
    </location>
</feature>
<dbReference type="InterPro" id="IPR013098">
    <property type="entry name" value="Ig_I-set"/>
</dbReference>
<keyword evidence="5" id="KW-0393">Immunoglobulin domain</keyword>
<keyword evidence="7" id="KW-0808">Transferase</keyword>
<evidence type="ECO:0000256" key="1">
    <source>
        <dbReference type="ARBA" id="ARBA00006692"/>
    </source>
</evidence>
<evidence type="ECO:0000256" key="3">
    <source>
        <dbReference type="ARBA" id="ARBA00022741"/>
    </source>
</evidence>
<accession>A0A091MRJ4</accession>
<evidence type="ECO:0000256" key="2">
    <source>
        <dbReference type="ARBA" id="ARBA00022737"/>
    </source>
</evidence>
<dbReference type="InterPro" id="IPR007110">
    <property type="entry name" value="Ig-like_dom"/>
</dbReference>
<dbReference type="SMART" id="SM00408">
    <property type="entry name" value="IGc2"/>
    <property type="match status" value="1"/>
</dbReference>
<comment type="similarity">
    <text evidence="1">Belongs to the protein kinase superfamily. CAMK Ser/Thr protein kinase family.</text>
</comment>
<organism evidence="7 8">
    <name type="scientific">Acanthisitta chloris</name>
    <name type="common">rifleman</name>
    <dbReference type="NCBI Taxonomy" id="57068"/>
    <lineage>
        <taxon>Eukaryota</taxon>
        <taxon>Metazoa</taxon>
        <taxon>Chordata</taxon>
        <taxon>Craniata</taxon>
        <taxon>Vertebrata</taxon>
        <taxon>Euteleostomi</taxon>
        <taxon>Archelosauria</taxon>
        <taxon>Archosauria</taxon>
        <taxon>Dinosauria</taxon>
        <taxon>Saurischia</taxon>
        <taxon>Theropoda</taxon>
        <taxon>Coelurosauria</taxon>
        <taxon>Aves</taxon>
        <taxon>Neognathae</taxon>
        <taxon>Neoaves</taxon>
        <taxon>Telluraves</taxon>
        <taxon>Australaves</taxon>
        <taxon>Passeriformes</taxon>
        <taxon>Acanthisittidae</taxon>
        <taxon>Acanthisitta</taxon>
    </lineage>
</organism>
<dbReference type="PROSITE" id="PS50835">
    <property type="entry name" value="IG_LIKE"/>
    <property type="match status" value="1"/>
</dbReference>
<evidence type="ECO:0000259" key="6">
    <source>
        <dbReference type="PROSITE" id="PS50835"/>
    </source>
</evidence>
<dbReference type="GO" id="GO:0016301">
    <property type="term" value="F:kinase activity"/>
    <property type="evidence" value="ECO:0007669"/>
    <property type="project" value="UniProtKB-KW"/>
</dbReference>
<keyword evidence="2" id="KW-0677">Repeat</keyword>
<name>A0A091MRJ4_9PASS</name>
<dbReference type="FunFam" id="2.60.40.10:FF:000145">
    <property type="entry name" value="Myosin light chain kinase, smooth muscle"/>
    <property type="match status" value="1"/>
</dbReference>
<dbReference type="AlphaFoldDB" id="A0A091MRJ4"/>
<evidence type="ECO:0000256" key="5">
    <source>
        <dbReference type="ARBA" id="ARBA00023319"/>
    </source>
</evidence>
<dbReference type="InterPro" id="IPR013783">
    <property type="entry name" value="Ig-like_fold"/>
</dbReference>
<dbReference type="InterPro" id="IPR003598">
    <property type="entry name" value="Ig_sub2"/>
</dbReference>
<dbReference type="Proteomes" id="UP000053537">
    <property type="component" value="Unassembled WGS sequence"/>
</dbReference>
<dbReference type="PANTHER" id="PTHR47633">
    <property type="entry name" value="IMMUNOGLOBULIN"/>
    <property type="match status" value="1"/>
</dbReference>
<keyword evidence="8" id="KW-1185">Reference proteome</keyword>
<protein>
    <submittedName>
        <fullName evidence="7">Striated muscle-specific serine/threonine-protein kinase</fullName>
    </submittedName>
</protein>
<dbReference type="EMBL" id="KK834168">
    <property type="protein sequence ID" value="KFP78813.1"/>
    <property type="molecule type" value="Genomic_DNA"/>
</dbReference>
<dbReference type="SMART" id="SM00409">
    <property type="entry name" value="IG"/>
    <property type="match status" value="1"/>
</dbReference>
<reference evidence="7 8" key="1">
    <citation type="submission" date="2014-04" db="EMBL/GenBank/DDBJ databases">
        <title>Genome evolution of avian class.</title>
        <authorList>
            <person name="Zhang G."/>
            <person name="Li C."/>
        </authorList>
    </citation>
    <scope>NUCLEOTIDE SEQUENCE [LARGE SCALE GENOMIC DNA]</scope>
    <source>
        <strain evidence="7">BGI_N310</strain>
    </source>
</reference>
<dbReference type="GO" id="GO:0005524">
    <property type="term" value="F:ATP binding"/>
    <property type="evidence" value="ECO:0007669"/>
    <property type="project" value="UniProtKB-KW"/>
</dbReference>
<dbReference type="InterPro" id="IPR036179">
    <property type="entry name" value="Ig-like_dom_sf"/>
</dbReference>
<sequence>PLFPQISLSDQSVLEGQDVSMSVRVHGEPKPIIYWLRNRQPVKYSRRHHVEEAEGVRGLFTLHILAAEHTDTGFYTCKAVNEYGTKQCEAKLEVRGK</sequence>
<evidence type="ECO:0000313" key="7">
    <source>
        <dbReference type="EMBL" id="KFP78813.1"/>
    </source>
</evidence>